<evidence type="ECO:0000259" key="9">
    <source>
        <dbReference type="Pfam" id="PF06750"/>
    </source>
</evidence>
<dbReference type="EMBL" id="CP001348">
    <property type="protein sequence ID" value="ACL76740.1"/>
    <property type="molecule type" value="Genomic_DNA"/>
</dbReference>
<dbReference type="Pfam" id="PF06750">
    <property type="entry name" value="A24_N_bact"/>
    <property type="match status" value="1"/>
</dbReference>
<dbReference type="Proteomes" id="UP000001349">
    <property type="component" value="Chromosome"/>
</dbReference>
<dbReference type="HOGENOM" id="CLU_057101_0_1_9"/>
<dbReference type="Pfam" id="PF01478">
    <property type="entry name" value="Peptidase_A24"/>
    <property type="match status" value="1"/>
</dbReference>
<feature type="transmembrane region" description="Helical" evidence="7">
    <location>
        <begin position="238"/>
        <end position="257"/>
    </location>
</feature>
<evidence type="ECO:0000256" key="3">
    <source>
        <dbReference type="ARBA" id="ARBA00022475"/>
    </source>
</evidence>
<keyword evidence="4 7" id="KW-0812">Transmembrane</keyword>
<evidence type="ECO:0000256" key="6">
    <source>
        <dbReference type="ARBA" id="ARBA00023136"/>
    </source>
</evidence>
<feature type="transmembrane region" description="Helical" evidence="7">
    <location>
        <begin position="127"/>
        <end position="147"/>
    </location>
</feature>
<evidence type="ECO:0000313" key="11">
    <source>
        <dbReference type="Proteomes" id="UP000001349"/>
    </source>
</evidence>
<protein>
    <submittedName>
        <fullName evidence="10">Peptidase A24A domain protein</fullName>
    </submittedName>
</protein>
<evidence type="ECO:0000256" key="1">
    <source>
        <dbReference type="ARBA" id="ARBA00004651"/>
    </source>
</evidence>
<dbReference type="STRING" id="394503.Ccel_2410"/>
<sequence length="265" mass="29561">MQTLLIIYILIFGLVIGCFLNVCISRIPQKQSIIRPSSRCNSCGTTLRHLDLVPVFSFVFLRGKCRYCGEKVSAINPIVEIITAAVFVVLYLKYSLTVEFAAMALLSCILICIAFIDAEYKIIPNGFIIIGLISGSVLLLYNLFYPVDIFGDRVWFNPILGFIVGTSFLLIVSLVGMLVYKSDDAMGMGDIKLFAVIGLFLGWRMTIISLMLSVFTAAIVCVLLIIIKKNNRKSTIAFGPYIAIGTFITIIYGWNLLERYMTLLK</sequence>
<dbReference type="PANTHER" id="PTHR30487:SF0">
    <property type="entry name" value="PREPILIN LEADER PEPTIDASE_N-METHYLTRANSFERASE-RELATED"/>
    <property type="match status" value="1"/>
</dbReference>
<feature type="transmembrane region" description="Helical" evidence="7">
    <location>
        <begin position="193"/>
        <end position="226"/>
    </location>
</feature>
<dbReference type="RefSeq" id="WP_015925829.1">
    <property type="nucleotide sequence ID" value="NC_011898.1"/>
</dbReference>
<feature type="transmembrane region" description="Helical" evidence="7">
    <location>
        <begin position="100"/>
        <end position="120"/>
    </location>
</feature>
<dbReference type="InterPro" id="IPR050882">
    <property type="entry name" value="Prepilin_peptidase/N-MTase"/>
</dbReference>
<feature type="transmembrane region" description="Helical" evidence="7">
    <location>
        <begin position="6"/>
        <end position="24"/>
    </location>
</feature>
<dbReference type="GO" id="GO:0004190">
    <property type="term" value="F:aspartic-type endopeptidase activity"/>
    <property type="evidence" value="ECO:0007669"/>
    <property type="project" value="InterPro"/>
</dbReference>
<dbReference type="AlphaFoldDB" id="B8I5K4"/>
<accession>B8I5K4</accession>
<proteinExistence type="inferred from homology"/>
<evidence type="ECO:0000313" key="10">
    <source>
        <dbReference type="EMBL" id="ACL76740.1"/>
    </source>
</evidence>
<evidence type="ECO:0000256" key="4">
    <source>
        <dbReference type="ARBA" id="ARBA00022692"/>
    </source>
</evidence>
<evidence type="ECO:0000256" key="2">
    <source>
        <dbReference type="ARBA" id="ARBA00005801"/>
    </source>
</evidence>
<feature type="transmembrane region" description="Helical" evidence="7">
    <location>
        <begin position="159"/>
        <end position="181"/>
    </location>
</feature>
<evidence type="ECO:0000256" key="7">
    <source>
        <dbReference type="SAM" id="Phobius"/>
    </source>
</evidence>
<comment type="subcellular location">
    <subcellularLocation>
        <location evidence="1">Cell membrane</location>
        <topology evidence="1">Multi-pass membrane protein</topology>
    </subcellularLocation>
</comment>
<gene>
    <name evidence="10" type="ordered locus">Ccel_2410</name>
</gene>
<feature type="transmembrane region" description="Helical" evidence="7">
    <location>
        <begin position="74"/>
        <end position="94"/>
    </location>
</feature>
<feature type="domain" description="Prepilin peptidase A24 N-terminal" evidence="9">
    <location>
        <begin position="11"/>
        <end position="93"/>
    </location>
</feature>
<dbReference type="GO" id="GO:0005886">
    <property type="term" value="C:plasma membrane"/>
    <property type="evidence" value="ECO:0007669"/>
    <property type="project" value="UniProtKB-SubCell"/>
</dbReference>
<dbReference type="eggNOG" id="COG1989">
    <property type="taxonomic scope" value="Bacteria"/>
</dbReference>
<keyword evidence="3" id="KW-1003">Cell membrane</keyword>
<dbReference type="OrthoDB" id="9789291at2"/>
<keyword evidence="5 7" id="KW-1133">Transmembrane helix</keyword>
<dbReference type="KEGG" id="cce:Ccel_2410"/>
<keyword evidence="6 7" id="KW-0472">Membrane</keyword>
<dbReference type="InterPro" id="IPR010627">
    <property type="entry name" value="Prepilin_pept_A24_N"/>
</dbReference>
<name>B8I5K4_RUMCH</name>
<organism evidence="10 11">
    <name type="scientific">Ruminiclostridium cellulolyticum (strain ATCC 35319 / DSM 5812 / JCM 6584 / H10)</name>
    <name type="common">Clostridium cellulolyticum</name>
    <dbReference type="NCBI Taxonomy" id="394503"/>
    <lineage>
        <taxon>Bacteria</taxon>
        <taxon>Bacillati</taxon>
        <taxon>Bacillota</taxon>
        <taxon>Clostridia</taxon>
        <taxon>Eubacteriales</taxon>
        <taxon>Oscillospiraceae</taxon>
        <taxon>Ruminiclostridium</taxon>
    </lineage>
</organism>
<dbReference type="InterPro" id="IPR000045">
    <property type="entry name" value="Prepilin_IV_endopep_pep"/>
</dbReference>
<reference evidence="10 11" key="1">
    <citation type="submission" date="2009-01" db="EMBL/GenBank/DDBJ databases">
        <title>Complete sequence of Clostridium cellulolyticum H10.</title>
        <authorList>
            <consortium name="US DOE Joint Genome Institute"/>
            <person name="Lucas S."/>
            <person name="Copeland A."/>
            <person name="Lapidus A."/>
            <person name="Glavina del Rio T."/>
            <person name="Dalin E."/>
            <person name="Tice H."/>
            <person name="Bruce D."/>
            <person name="Goodwin L."/>
            <person name="Pitluck S."/>
            <person name="Chertkov O."/>
            <person name="Saunders E."/>
            <person name="Brettin T."/>
            <person name="Detter J.C."/>
            <person name="Han C."/>
            <person name="Larimer F."/>
            <person name="Land M."/>
            <person name="Hauser L."/>
            <person name="Kyrpides N."/>
            <person name="Ivanova N."/>
            <person name="Zhou J."/>
            <person name="Richardson P."/>
        </authorList>
    </citation>
    <scope>NUCLEOTIDE SEQUENCE [LARGE SCALE GENOMIC DNA]</scope>
    <source>
        <strain evidence="11">ATCC 35319 / DSM 5812 / JCM 6584 / H10</strain>
    </source>
</reference>
<dbReference type="Gene3D" id="1.20.120.1220">
    <property type="match status" value="1"/>
</dbReference>
<evidence type="ECO:0000259" key="8">
    <source>
        <dbReference type="Pfam" id="PF01478"/>
    </source>
</evidence>
<dbReference type="MEROPS" id="A24.019"/>
<evidence type="ECO:0000256" key="5">
    <source>
        <dbReference type="ARBA" id="ARBA00022989"/>
    </source>
</evidence>
<dbReference type="PANTHER" id="PTHR30487">
    <property type="entry name" value="TYPE 4 PREPILIN-LIKE PROTEINS LEADER PEPTIDE-PROCESSING ENZYME"/>
    <property type="match status" value="1"/>
</dbReference>
<comment type="similarity">
    <text evidence="2">Belongs to the peptidase A24 family.</text>
</comment>
<keyword evidence="11" id="KW-1185">Reference proteome</keyword>
<feature type="domain" description="Prepilin type IV endopeptidase peptidase" evidence="8">
    <location>
        <begin position="105"/>
        <end position="221"/>
    </location>
</feature>
<dbReference type="GO" id="GO:0006465">
    <property type="term" value="P:signal peptide processing"/>
    <property type="evidence" value="ECO:0007669"/>
    <property type="project" value="TreeGrafter"/>
</dbReference>